<dbReference type="InterPro" id="IPR036397">
    <property type="entry name" value="RNaseH_sf"/>
</dbReference>
<feature type="domain" description="Transposase Tc1-like" evidence="2">
    <location>
        <begin position="75"/>
        <end position="142"/>
    </location>
</feature>
<comment type="caution">
    <text evidence="4">The sequence shown here is derived from an EMBL/GenBank/DDBJ whole genome shotgun (WGS) entry which is preliminary data.</text>
</comment>
<dbReference type="EMBL" id="JACEEZ010018728">
    <property type="protein sequence ID" value="KAG0716594.1"/>
    <property type="molecule type" value="Genomic_DNA"/>
</dbReference>
<dbReference type="GO" id="GO:0006313">
    <property type="term" value="P:DNA transposition"/>
    <property type="evidence" value="ECO:0007669"/>
    <property type="project" value="InterPro"/>
</dbReference>
<dbReference type="SUPFAM" id="SSF46689">
    <property type="entry name" value="Homeodomain-like"/>
    <property type="match status" value="1"/>
</dbReference>
<keyword evidence="5" id="KW-1185">Reference proteome</keyword>
<reference evidence="4" key="1">
    <citation type="submission" date="2020-07" db="EMBL/GenBank/DDBJ databases">
        <title>The High-quality genome of the commercially important snow crab, Chionoecetes opilio.</title>
        <authorList>
            <person name="Jeong J.-H."/>
            <person name="Ryu S."/>
        </authorList>
    </citation>
    <scope>NUCLEOTIDE SEQUENCE</scope>
    <source>
        <strain evidence="4">MADBK_172401_WGS</strain>
        <tissue evidence="4">Digestive gland</tissue>
    </source>
</reference>
<dbReference type="GO" id="GO:0003677">
    <property type="term" value="F:DNA binding"/>
    <property type="evidence" value="ECO:0007669"/>
    <property type="project" value="InterPro"/>
</dbReference>
<dbReference type="InterPro" id="IPR002492">
    <property type="entry name" value="Transposase_Tc1-like"/>
</dbReference>
<dbReference type="InterPro" id="IPR052338">
    <property type="entry name" value="Transposase_5"/>
</dbReference>
<comment type="subcellular location">
    <subcellularLocation>
        <location evidence="1">Nucleus</location>
    </subcellularLocation>
</comment>
<name>A0A8J4Y356_CHIOP</name>
<gene>
    <name evidence="4" type="primary">TCB1_30</name>
    <name evidence="4" type="ORF">GWK47_009295</name>
</gene>
<dbReference type="InterPro" id="IPR038717">
    <property type="entry name" value="Tc1-like_DDE_dom"/>
</dbReference>
<dbReference type="AlphaFoldDB" id="A0A8J4Y356"/>
<sequence>MGRGKELTKEQIAAISSRTLVGKDNEEISAITGLALRSVQRWTKKCKDAGDSDPPLQKKRTGKARLTSQRTLKVLQRQVDLEPRISAKELREKNPRLLQDFSVRTIQRRLRDDLCFQYRAPRRKPILMTLQKKKRLLFCKKYSAWEPEKWKKVLWSDEATFTVTGNRGGKVRLRAGWDPYHPEYTEGTVKHPESVMVWGALGYHGTGELLALPKNLTVNKERYLELLADHLEDCFIACQNEIFQQDGAPAHTAKWVSSWFEWVGVDYIRDWPGNSPDLSPIENIWALMKRRLRGRDTSTVPHLVAQLQVIWANLDPPSSRTWPYPYPNVSRAAGRRRATRPSTRGRCPRFHSTRPLVLQSQLLACERSPPFDLPTLLARLASPSSRQHAVTRLTCASMRQDRVNSRPERMCR</sequence>
<dbReference type="InterPro" id="IPR009057">
    <property type="entry name" value="Homeodomain-like_sf"/>
</dbReference>
<protein>
    <submittedName>
        <fullName evidence="4">Transposable element Tcb1 transposase</fullName>
    </submittedName>
</protein>
<dbReference type="Proteomes" id="UP000770661">
    <property type="component" value="Unassembled WGS sequence"/>
</dbReference>
<dbReference type="Gene3D" id="3.30.420.10">
    <property type="entry name" value="Ribonuclease H-like superfamily/Ribonuclease H"/>
    <property type="match status" value="1"/>
</dbReference>
<dbReference type="PANTHER" id="PTHR23022">
    <property type="entry name" value="TRANSPOSABLE ELEMENT-RELATED"/>
    <property type="match status" value="1"/>
</dbReference>
<proteinExistence type="predicted"/>
<dbReference type="GO" id="GO:0005634">
    <property type="term" value="C:nucleus"/>
    <property type="evidence" value="ECO:0007669"/>
    <property type="project" value="UniProtKB-SubCell"/>
</dbReference>
<dbReference type="PANTHER" id="PTHR23022:SF135">
    <property type="entry name" value="SI:DKEY-77F5.3"/>
    <property type="match status" value="1"/>
</dbReference>
<evidence type="ECO:0000259" key="3">
    <source>
        <dbReference type="Pfam" id="PF13358"/>
    </source>
</evidence>
<evidence type="ECO:0000256" key="1">
    <source>
        <dbReference type="ARBA" id="ARBA00004123"/>
    </source>
</evidence>
<organism evidence="4 5">
    <name type="scientific">Chionoecetes opilio</name>
    <name type="common">Atlantic snow crab</name>
    <name type="synonym">Cancer opilio</name>
    <dbReference type="NCBI Taxonomy" id="41210"/>
    <lineage>
        <taxon>Eukaryota</taxon>
        <taxon>Metazoa</taxon>
        <taxon>Ecdysozoa</taxon>
        <taxon>Arthropoda</taxon>
        <taxon>Crustacea</taxon>
        <taxon>Multicrustacea</taxon>
        <taxon>Malacostraca</taxon>
        <taxon>Eumalacostraca</taxon>
        <taxon>Eucarida</taxon>
        <taxon>Decapoda</taxon>
        <taxon>Pleocyemata</taxon>
        <taxon>Brachyura</taxon>
        <taxon>Eubrachyura</taxon>
        <taxon>Majoidea</taxon>
        <taxon>Majidae</taxon>
        <taxon>Chionoecetes</taxon>
    </lineage>
</organism>
<accession>A0A8J4Y356</accession>
<dbReference type="Pfam" id="PF13358">
    <property type="entry name" value="DDE_3"/>
    <property type="match status" value="1"/>
</dbReference>
<evidence type="ECO:0000313" key="4">
    <source>
        <dbReference type="EMBL" id="KAG0716594.1"/>
    </source>
</evidence>
<dbReference type="Pfam" id="PF01498">
    <property type="entry name" value="HTH_Tnp_Tc3_2"/>
    <property type="match status" value="1"/>
</dbReference>
<evidence type="ECO:0000259" key="2">
    <source>
        <dbReference type="Pfam" id="PF01498"/>
    </source>
</evidence>
<dbReference type="OrthoDB" id="5820972at2759"/>
<dbReference type="GO" id="GO:0015074">
    <property type="term" value="P:DNA integration"/>
    <property type="evidence" value="ECO:0007669"/>
    <property type="project" value="InterPro"/>
</dbReference>
<evidence type="ECO:0000313" key="5">
    <source>
        <dbReference type="Proteomes" id="UP000770661"/>
    </source>
</evidence>
<feature type="domain" description="Tc1-like transposase DDE" evidence="3">
    <location>
        <begin position="153"/>
        <end position="299"/>
    </location>
</feature>